<feature type="region of interest" description="Disordered" evidence="1">
    <location>
        <begin position="122"/>
        <end position="141"/>
    </location>
</feature>
<accession>A0A8S1IZ77</accession>
<evidence type="ECO:0000313" key="2">
    <source>
        <dbReference type="EMBL" id="CAD7700423.1"/>
    </source>
</evidence>
<sequence>MTSPCELQLTWQDTRSEAKRATVLQEIGSHSQAVPSPPKAPSAQLDSRSQHQDCNTNWPLDGAPPWTSGCGCAQPLRGHVQLPASPTLATPKPKSAPDALPSAAQLDPLARDCGSARKDNIREAGAQGGSPLGGTSAATSSCPVSKTVSKWCGEALDNQPSELGPSPLAKHTQGVGLVEGSSQDVSASFTHSEPGWKILEGNVLRSSSSGQSTRQPGVTSRDAREGSASIIEQEIISSTTDSQNWNVTDVEQPIISSLTSASSKLSFEELACLPPNHPEVLAVLQHPDAGPLTRVALVGTSKPERKVAGYDPSIIAKLGWDDEYCRLDWEHLDWVVLGQNPLKRRSSRVTSASQPVKQSRQTSSSDSPCSVPGFGGGEMGDCGYGSARDDDSKNASINRVDVDSQDENDDDHEARKAALKRSRRRLRVDSDRQTLLARIVSAQIRWCKGRGKACRADTDRRPIVQDERVLAGLCKDLRDNRGNRAALVFSLCMFSEPSILIDRRAAISTGLVDVLNDLVRNGDSRVRSLANEILRAKMGARGT</sequence>
<organism evidence="2 3">
    <name type="scientific">Ostreobium quekettii</name>
    <dbReference type="NCBI Taxonomy" id="121088"/>
    <lineage>
        <taxon>Eukaryota</taxon>
        <taxon>Viridiplantae</taxon>
        <taxon>Chlorophyta</taxon>
        <taxon>core chlorophytes</taxon>
        <taxon>Ulvophyceae</taxon>
        <taxon>TCBD clade</taxon>
        <taxon>Bryopsidales</taxon>
        <taxon>Ostreobineae</taxon>
        <taxon>Ostreobiaceae</taxon>
        <taxon>Ostreobium</taxon>
    </lineage>
</organism>
<keyword evidence="3" id="KW-1185">Reference proteome</keyword>
<feature type="region of interest" description="Disordered" evidence="1">
    <location>
        <begin position="27"/>
        <end position="60"/>
    </location>
</feature>
<feature type="compositionally biased region" description="Polar residues" evidence="1">
    <location>
        <begin position="348"/>
        <end position="368"/>
    </location>
</feature>
<evidence type="ECO:0000313" key="3">
    <source>
        <dbReference type="Proteomes" id="UP000708148"/>
    </source>
</evidence>
<feature type="compositionally biased region" description="Polar residues" evidence="1">
    <location>
        <begin position="204"/>
        <end position="218"/>
    </location>
</feature>
<feature type="compositionally biased region" description="Polar residues" evidence="1">
    <location>
        <begin position="44"/>
        <end position="58"/>
    </location>
</feature>
<evidence type="ECO:0000256" key="1">
    <source>
        <dbReference type="SAM" id="MobiDB-lite"/>
    </source>
</evidence>
<feature type="region of interest" description="Disordered" evidence="1">
    <location>
        <begin position="201"/>
        <end position="228"/>
    </location>
</feature>
<feature type="region of interest" description="Disordered" evidence="1">
    <location>
        <begin position="344"/>
        <end position="419"/>
    </location>
</feature>
<protein>
    <submittedName>
        <fullName evidence="2">Uncharacterized protein</fullName>
    </submittedName>
</protein>
<comment type="caution">
    <text evidence="2">The sequence shown here is derived from an EMBL/GenBank/DDBJ whole genome shotgun (WGS) entry which is preliminary data.</text>
</comment>
<gene>
    <name evidence="2" type="ORF">OSTQU699_LOCUS5782</name>
</gene>
<proteinExistence type="predicted"/>
<reference evidence="2" key="1">
    <citation type="submission" date="2020-12" db="EMBL/GenBank/DDBJ databases">
        <authorList>
            <person name="Iha C."/>
        </authorList>
    </citation>
    <scope>NUCLEOTIDE SEQUENCE</scope>
</reference>
<dbReference type="AlphaFoldDB" id="A0A8S1IZ77"/>
<feature type="region of interest" description="Disordered" evidence="1">
    <location>
        <begin position="83"/>
        <end position="107"/>
    </location>
</feature>
<feature type="compositionally biased region" description="Gly residues" evidence="1">
    <location>
        <begin position="373"/>
        <end position="383"/>
    </location>
</feature>
<name>A0A8S1IZ77_9CHLO</name>
<dbReference type="EMBL" id="CAJHUC010001258">
    <property type="protein sequence ID" value="CAD7700423.1"/>
    <property type="molecule type" value="Genomic_DNA"/>
</dbReference>
<dbReference type="Proteomes" id="UP000708148">
    <property type="component" value="Unassembled WGS sequence"/>
</dbReference>